<dbReference type="PANTHER" id="PTHR45138:SF9">
    <property type="entry name" value="DIGUANYLATE CYCLASE DGCM-RELATED"/>
    <property type="match status" value="1"/>
</dbReference>
<evidence type="ECO:0000259" key="6">
    <source>
        <dbReference type="PROSITE" id="PS50887"/>
    </source>
</evidence>
<dbReference type="CDD" id="cd00130">
    <property type="entry name" value="PAS"/>
    <property type="match status" value="1"/>
</dbReference>
<dbReference type="InterPro" id="IPR000160">
    <property type="entry name" value="GGDEF_dom"/>
</dbReference>
<dbReference type="PROSITE" id="PS50887">
    <property type="entry name" value="GGDEF"/>
    <property type="match status" value="1"/>
</dbReference>
<dbReference type="Proteomes" id="UP000463949">
    <property type="component" value="Chromosome"/>
</dbReference>
<gene>
    <name evidence="7" type="ORF">CTT34_03655</name>
</gene>
<dbReference type="SMART" id="SM00267">
    <property type="entry name" value="GGDEF"/>
    <property type="match status" value="1"/>
</dbReference>
<sequence>MTSMSTDHLYQLVNRSKRNTENVIKTAPLGICITDPHGNFEMVNPAYCQFYGYREEELIGQHFTLVVPEAYRSHMRQLHDDFIQGDETHELRQEWEVRCKNGETRTIIAEAARIEGDDGASRKVTFIVDITQRKQLEERLKQANERLEYLAHHDELTGLLNRRQGLAKLDEALERCRRYGNQLSIVLFDLDDFKNINDTYGHSTGDSVLQELTRVVNQQLRETDFQVRLGGEEFLIIMPEVDADSAHIAMERIRQKVEQTPYTEHELTVTLSAGIACYIEASSTRMLDRADKAMYQAKQAGRNRIVIASSSV</sequence>
<dbReference type="OrthoDB" id="73375at2"/>
<comment type="catalytic activity">
    <reaction evidence="3">
        <text>2 GTP = 3',3'-c-di-GMP + 2 diphosphate</text>
        <dbReference type="Rhea" id="RHEA:24898"/>
        <dbReference type="ChEBI" id="CHEBI:33019"/>
        <dbReference type="ChEBI" id="CHEBI:37565"/>
        <dbReference type="ChEBI" id="CHEBI:58805"/>
        <dbReference type="EC" id="2.7.7.65"/>
    </reaction>
</comment>
<name>A0A857GJV0_9GAMM</name>
<feature type="domain" description="PAS" evidence="4">
    <location>
        <begin position="16"/>
        <end position="86"/>
    </location>
</feature>
<evidence type="ECO:0000256" key="3">
    <source>
        <dbReference type="ARBA" id="ARBA00034247"/>
    </source>
</evidence>
<comment type="cofactor">
    <cofactor evidence="1">
        <name>Mg(2+)</name>
        <dbReference type="ChEBI" id="CHEBI:18420"/>
    </cofactor>
</comment>
<dbReference type="FunFam" id="3.30.70.270:FF:000001">
    <property type="entry name" value="Diguanylate cyclase domain protein"/>
    <property type="match status" value="1"/>
</dbReference>
<dbReference type="RefSeq" id="WP_159341226.1">
    <property type="nucleotide sequence ID" value="NZ_CP024621.1"/>
</dbReference>
<dbReference type="AlphaFoldDB" id="A0A857GJV0"/>
<dbReference type="NCBIfam" id="TIGR00229">
    <property type="entry name" value="sensory_box"/>
    <property type="match status" value="1"/>
</dbReference>
<dbReference type="InterPro" id="IPR000700">
    <property type="entry name" value="PAS-assoc_C"/>
</dbReference>
<dbReference type="InterPro" id="IPR035965">
    <property type="entry name" value="PAS-like_dom_sf"/>
</dbReference>
<dbReference type="SMART" id="SM00091">
    <property type="entry name" value="PAS"/>
    <property type="match status" value="1"/>
</dbReference>
<dbReference type="InterPro" id="IPR013656">
    <property type="entry name" value="PAS_4"/>
</dbReference>
<evidence type="ECO:0000256" key="2">
    <source>
        <dbReference type="ARBA" id="ARBA00012528"/>
    </source>
</evidence>
<dbReference type="PROSITE" id="PS50112">
    <property type="entry name" value="PAS"/>
    <property type="match status" value="1"/>
</dbReference>
<dbReference type="InterPro" id="IPR050469">
    <property type="entry name" value="Diguanylate_Cyclase"/>
</dbReference>
<dbReference type="InterPro" id="IPR000014">
    <property type="entry name" value="PAS"/>
</dbReference>
<reference evidence="7 8" key="1">
    <citation type="submission" date="2017-10" db="EMBL/GenBank/DDBJ databases">
        <title>Coral associated bacteria.</title>
        <authorList>
            <person name="Wang X."/>
        </authorList>
    </citation>
    <scope>NUCLEOTIDE SEQUENCE [LARGE SCALE GENOMIC DNA]</scope>
    <source>
        <strain evidence="7 8">SCSIO 43005</strain>
    </source>
</reference>
<dbReference type="InterPro" id="IPR029787">
    <property type="entry name" value="Nucleotide_cyclase"/>
</dbReference>
<evidence type="ECO:0000259" key="4">
    <source>
        <dbReference type="PROSITE" id="PS50112"/>
    </source>
</evidence>
<feature type="domain" description="PAC" evidence="5">
    <location>
        <begin position="91"/>
        <end position="142"/>
    </location>
</feature>
<evidence type="ECO:0000313" key="8">
    <source>
        <dbReference type="Proteomes" id="UP000463949"/>
    </source>
</evidence>
<dbReference type="Pfam" id="PF08448">
    <property type="entry name" value="PAS_4"/>
    <property type="match status" value="1"/>
</dbReference>
<dbReference type="SUPFAM" id="SSF55073">
    <property type="entry name" value="Nucleotide cyclase"/>
    <property type="match status" value="1"/>
</dbReference>
<evidence type="ECO:0000259" key="5">
    <source>
        <dbReference type="PROSITE" id="PS50113"/>
    </source>
</evidence>
<dbReference type="Gene3D" id="3.30.450.20">
    <property type="entry name" value="PAS domain"/>
    <property type="match status" value="1"/>
</dbReference>
<dbReference type="PANTHER" id="PTHR45138">
    <property type="entry name" value="REGULATORY COMPONENTS OF SENSORY TRANSDUCTION SYSTEM"/>
    <property type="match status" value="1"/>
</dbReference>
<accession>A0A857GJV0</accession>
<evidence type="ECO:0000256" key="1">
    <source>
        <dbReference type="ARBA" id="ARBA00001946"/>
    </source>
</evidence>
<dbReference type="KEGG" id="hmd:CTT34_03655"/>
<organism evidence="7 8">
    <name type="scientific">Vreelandella aquamarina</name>
    <dbReference type="NCBI Taxonomy" id="77097"/>
    <lineage>
        <taxon>Bacteria</taxon>
        <taxon>Pseudomonadati</taxon>
        <taxon>Pseudomonadota</taxon>
        <taxon>Gammaproteobacteria</taxon>
        <taxon>Oceanospirillales</taxon>
        <taxon>Halomonadaceae</taxon>
        <taxon>Vreelandella</taxon>
    </lineage>
</organism>
<protein>
    <recommendedName>
        <fullName evidence="2">diguanylate cyclase</fullName>
        <ecNumber evidence="2">2.7.7.65</ecNumber>
    </recommendedName>
</protein>
<dbReference type="GO" id="GO:0052621">
    <property type="term" value="F:diguanylate cyclase activity"/>
    <property type="evidence" value="ECO:0007669"/>
    <property type="project" value="UniProtKB-EC"/>
</dbReference>
<dbReference type="SUPFAM" id="SSF55785">
    <property type="entry name" value="PYP-like sensor domain (PAS domain)"/>
    <property type="match status" value="1"/>
</dbReference>
<dbReference type="InterPro" id="IPR043128">
    <property type="entry name" value="Rev_trsase/Diguanyl_cyclase"/>
</dbReference>
<evidence type="ECO:0000313" key="7">
    <source>
        <dbReference type="EMBL" id="QHD48846.1"/>
    </source>
</evidence>
<dbReference type="Gene3D" id="3.30.70.270">
    <property type="match status" value="1"/>
</dbReference>
<dbReference type="PROSITE" id="PS50113">
    <property type="entry name" value="PAC"/>
    <property type="match status" value="1"/>
</dbReference>
<feature type="domain" description="GGDEF" evidence="6">
    <location>
        <begin position="181"/>
        <end position="310"/>
    </location>
</feature>
<dbReference type="CDD" id="cd01949">
    <property type="entry name" value="GGDEF"/>
    <property type="match status" value="1"/>
</dbReference>
<dbReference type="NCBIfam" id="TIGR00254">
    <property type="entry name" value="GGDEF"/>
    <property type="match status" value="1"/>
</dbReference>
<dbReference type="EC" id="2.7.7.65" evidence="2"/>
<proteinExistence type="predicted"/>
<dbReference type="EMBL" id="CP024621">
    <property type="protein sequence ID" value="QHD48846.1"/>
    <property type="molecule type" value="Genomic_DNA"/>
</dbReference>
<dbReference type="Pfam" id="PF00990">
    <property type="entry name" value="GGDEF"/>
    <property type="match status" value="1"/>
</dbReference>